<dbReference type="PANTHER" id="PTHR33420">
    <property type="entry name" value="FIMBRIAL SUBUNIT ELFA-RELATED"/>
    <property type="match status" value="1"/>
</dbReference>
<dbReference type="SUPFAM" id="SSF49401">
    <property type="entry name" value="Bacterial adhesins"/>
    <property type="match status" value="1"/>
</dbReference>
<dbReference type="OrthoDB" id="8596182at2"/>
<gene>
    <name evidence="3" type="ORF">DFR38_11289</name>
</gene>
<dbReference type="InterPro" id="IPR036937">
    <property type="entry name" value="Adhesion_dom_fimbrial_sf"/>
</dbReference>
<sequence length="360" mass="38388">MKFMPKHFNFYKLLTLHFGKIFILIGLFFLHNSSYASCTVQGTNIGGLNLYLFTTIPPLTVANIPASTPLITPISDWYTTTATAFSNCIPNERLSLAAAQPSTNLTYDDNGTTYTIFKLPNSNIGYIASVQWTGAYQTLPFPLPVDKGWCFLVGGICYSAANRTVLLTAKIRFIRIAPLSSGVISLPTTATYIMGWTSDGGSYRGLFRVEPTSAIIQTQSCTVNTSNIQVQLPGIQTALLPSAGSTTGATPFNISINCPNAVNAYMTITDNSNPAQTSNIIQAASGSTTTGIGVQIKQNGKIISMGPDSSMAGNPNQFLIGNNVIGNQLIPFSASYIRTSAGSVGVGTLTARATFTMSYQ</sequence>
<comment type="caution">
    <text evidence="3">The sequence shown here is derived from an EMBL/GenBank/DDBJ whole genome shotgun (WGS) entry which is preliminary data.</text>
</comment>
<dbReference type="Gene3D" id="2.60.40.1090">
    <property type="entry name" value="Fimbrial-type adhesion domain"/>
    <property type="match status" value="1"/>
</dbReference>
<dbReference type="AlphaFoldDB" id="A0A318JCS2"/>
<feature type="domain" description="Fimbrial-type adhesion" evidence="2">
    <location>
        <begin position="217"/>
        <end position="360"/>
    </location>
</feature>
<dbReference type="PANTHER" id="PTHR33420:SF3">
    <property type="entry name" value="FIMBRIAL SUBUNIT ELFA"/>
    <property type="match status" value="1"/>
</dbReference>
<evidence type="ECO:0000313" key="3">
    <source>
        <dbReference type="EMBL" id="PXX44666.1"/>
    </source>
</evidence>
<dbReference type="GO" id="GO:0043709">
    <property type="term" value="P:cell adhesion involved in single-species biofilm formation"/>
    <property type="evidence" value="ECO:0007669"/>
    <property type="project" value="TreeGrafter"/>
</dbReference>
<dbReference type="GO" id="GO:0009289">
    <property type="term" value="C:pilus"/>
    <property type="evidence" value="ECO:0007669"/>
    <property type="project" value="InterPro"/>
</dbReference>
<protein>
    <submittedName>
        <fullName evidence="3">Type 1 fimbria pilin</fullName>
    </submittedName>
</protein>
<evidence type="ECO:0000259" key="2">
    <source>
        <dbReference type="Pfam" id="PF00419"/>
    </source>
</evidence>
<proteinExistence type="predicted"/>
<dbReference type="RefSeq" id="WP_082693335.1">
    <property type="nucleotide sequence ID" value="NZ_LNQU01000022.1"/>
</dbReference>
<organism evidence="3 4">
    <name type="scientific">Aquitalea magnusonii</name>
    <dbReference type="NCBI Taxonomy" id="332411"/>
    <lineage>
        <taxon>Bacteria</taxon>
        <taxon>Pseudomonadati</taxon>
        <taxon>Pseudomonadota</taxon>
        <taxon>Betaproteobacteria</taxon>
        <taxon>Neisseriales</taxon>
        <taxon>Chromobacteriaceae</taxon>
        <taxon>Aquitalea</taxon>
    </lineage>
</organism>
<evidence type="ECO:0000313" key="4">
    <source>
        <dbReference type="Proteomes" id="UP000248395"/>
    </source>
</evidence>
<dbReference type="InterPro" id="IPR008966">
    <property type="entry name" value="Adhesion_dom_sf"/>
</dbReference>
<dbReference type="InterPro" id="IPR050263">
    <property type="entry name" value="Bact_Fimbrial_Adh_Pro"/>
</dbReference>
<name>A0A318JCS2_9NEIS</name>
<keyword evidence="4" id="KW-1185">Reference proteome</keyword>
<dbReference type="EMBL" id="QJKC01000012">
    <property type="protein sequence ID" value="PXX44666.1"/>
    <property type="molecule type" value="Genomic_DNA"/>
</dbReference>
<dbReference type="Proteomes" id="UP000248395">
    <property type="component" value="Unassembled WGS sequence"/>
</dbReference>
<dbReference type="InterPro" id="IPR000259">
    <property type="entry name" value="Adhesion_dom_fimbrial"/>
</dbReference>
<evidence type="ECO:0000256" key="1">
    <source>
        <dbReference type="ARBA" id="ARBA00022729"/>
    </source>
</evidence>
<reference evidence="3 4" key="1">
    <citation type="submission" date="2018-05" db="EMBL/GenBank/DDBJ databases">
        <title>Genomic Encyclopedia of Type Strains, Phase IV (KMG-IV): sequencing the most valuable type-strain genomes for metagenomic binning, comparative biology and taxonomic classification.</title>
        <authorList>
            <person name="Goeker M."/>
        </authorList>
    </citation>
    <scope>NUCLEOTIDE SEQUENCE [LARGE SCALE GENOMIC DNA]</scope>
    <source>
        <strain evidence="3 4">DSM 25134</strain>
    </source>
</reference>
<keyword evidence="1" id="KW-0732">Signal</keyword>
<dbReference type="Pfam" id="PF00419">
    <property type="entry name" value="Fimbrial"/>
    <property type="match status" value="1"/>
</dbReference>
<accession>A0A318JCS2</accession>